<feature type="non-terminal residue" evidence="3">
    <location>
        <position position="1"/>
    </location>
</feature>
<dbReference type="SUPFAM" id="SSF53738">
    <property type="entry name" value="Phosphoglucomutase, first 3 domains"/>
    <property type="match status" value="1"/>
</dbReference>
<evidence type="ECO:0000256" key="1">
    <source>
        <dbReference type="ARBA" id="ARBA00001946"/>
    </source>
</evidence>
<dbReference type="Proteomes" id="UP000265520">
    <property type="component" value="Unassembled WGS sequence"/>
</dbReference>
<sequence length="156" mass="17178">TSGKIVQNVFVSQCCQQNRQSSRRDYCAPYMRNSLPSPPGKLTWSSFSSMQLRSLSKPQNDFTFRRNILCNASASSTVVPYLDKTDFLRLQNGSDIRGVALDGVEGEDVNLTEPVAEAIGAAFAGWLVEKKKADASQHLRVSIGHDSRISAKLLQV</sequence>
<dbReference type="InterPro" id="IPR016055">
    <property type="entry name" value="A-D-PHexomutase_a/b/a-I/II/III"/>
</dbReference>
<dbReference type="GO" id="GO:0009570">
    <property type="term" value="C:chloroplast stroma"/>
    <property type="evidence" value="ECO:0007669"/>
    <property type="project" value="TreeGrafter"/>
</dbReference>
<reference evidence="3 4" key="1">
    <citation type="journal article" date="2018" name="Front. Plant Sci.">
        <title>Red Clover (Trifolium pratense) and Zigzag Clover (T. medium) - A Picture of Genomic Similarities and Differences.</title>
        <authorList>
            <person name="Dluhosova J."/>
            <person name="Istvanek J."/>
            <person name="Nedelnik J."/>
            <person name="Repkova J."/>
        </authorList>
    </citation>
    <scope>NUCLEOTIDE SEQUENCE [LARGE SCALE GENOMIC DNA]</scope>
    <source>
        <strain evidence="4">cv. 10/8</strain>
        <tissue evidence="3">Leaf</tissue>
    </source>
</reference>
<accession>A0A392MTM1</accession>
<protein>
    <submittedName>
        <fullName evidence="3">Phosphomannomutase/phosphoglucomutase-like</fullName>
    </submittedName>
</protein>
<dbReference type="PANTHER" id="PTHR42946:SF1">
    <property type="entry name" value="PHOSPHOGLUCOMUTASE (ALPHA-D-GLUCOSE-1,6-BISPHOSPHATE-DEPENDENT)"/>
    <property type="match status" value="1"/>
</dbReference>
<dbReference type="PANTHER" id="PTHR42946">
    <property type="entry name" value="PHOSPHOHEXOSE MUTASE"/>
    <property type="match status" value="1"/>
</dbReference>
<organism evidence="3 4">
    <name type="scientific">Trifolium medium</name>
    <dbReference type="NCBI Taxonomy" id="97028"/>
    <lineage>
        <taxon>Eukaryota</taxon>
        <taxon>Viridiplantae</taxon>
        <taxon>Streptophyta</taxon>
        <taxon>Embryophyta</taxon>
        <taxon>Tracheophyta</taxon>
        <taxon>Spermatophyta</taxon>
        <taxon>Magnoliopsida</taxon>
        <taxon>eudicotyledons</taxon>
        <taxon>Gunneridae</taxon>
        <taxon>Pentapetalae</taxon>
        <taxon>rosids</taxon>
        <taxon>fabids</taxon>
        <taxon>Fabales</taxon>
        <taxon>Fabaceae</taxon>
        <taxon>Papilionoideae</taxon>
        <taxon>50 kb inversion clade</taxon>
        <taxon>NPAAA clade</taxon>
        <taxon>Hologalegina</taxon>
        <taxon>IRL clade</taxon>
        <taxon>Trifolieae</taxon>
        <taxon>Trifolium</taxon>
    </lineage>
</organism>
<dbReference type="InterPro" id="IPR050060">
    <property type="entry name" value="Phosphoglucosamine_mutase"/>
</dbReference>
<keyword evidence="2" id="KW-0597">Phosphoprotein</keyword>
<dbReference type="EMBL" id="LXQA010018712">
    <property type="protein sequence ID" value="MCH90622.1"/>
    <property type="molecule type" value="Genomic_DNA"/>
</dbReference>
<dbReference type="AlphaFoldDB" id="A0A392MTM1"/>
<evidence type="ECO:0000256" key="2">
    <source>
        <dbReference type="ARBA" id="ARBA00022553"/>
    </source>
</evidence>
<name>A0A392MTM1_9FABA</name>
<comment type="cofactor">
    <cofactor evidence="1">
        <name>Mg(2+)</name>
        <dbReference type="ChEBI" id="CHEBI:18420"/>
    </cofactor>
</comment>
<gene>
    <name evidence="3" type="ORF">A2U01_0011540</name>
</gene>
<keyword evidence="4" id="KW-1185">Reference proteome</keyword>
<evidence type="ECO:0000313" key="4">
    <source>
        <dbReference type="Proteomes" id="UP000265520"/>
    </source>
</evidence>
<comment type="caution">
    <text evidence="3">The sequence shown here is derived from an EMBL/GenBank/DDBJ whole genome shotgun (WGS) entry which is preliminary data.</text>
</comment>
<dbReference type="Gene3D" id="3.40.120.10">
    <property type="entry name" value="Alpha-D-Glucose-1,6-Bisphosphate, subunit A, domain 3"/>
    <property type="match status" value="1"/>
</dbReference>
<dbReference type="GO" id="GO:0005975">
    <property type="term" value="P:carbohydrate metabolic process"/>
    <property type="evidence" value="ECO:0007669"/>
    <property type="project" value="InterPro"/>
</dbReference>
<dbReference type="GO" id="GO:0004615">
    <property type="term" value="F:phosphomannomutase activity"/>
    <property type="evidence" value="ECO:0007669"/>
    <property type="project" value="TreeGrafter"/>
</dbReference>
<proteinExistence type="predicted"/>
<evidence type="ECO:0000313" key="3">
    <source>
        <dbReference type="EMBL" id="MCH90622.1"/>
    </source>
</evidence>